<gene>
    <name evidence="1" type="ORF">DijuNPV-ORF-9</name>
</gene>
<proteinExistence type="predicted"/>
<dbReference type="Proteomes" id="UP000831804">
    <property type="component" value="Segment"/>
</dbReference>
<name>A0AAE6H2W0_9ABAC</name>
<keyword evidence="2" id="KW-1185">Reference proteome</keyword>
<protein>
    <submittedName>
        <fullName evidence="1">Uncharacterized protein</fullName>
    </submittedName>
</protein>
<evidence type="ECO:0000313" key="2">
    <source>
        <dbReference type="Proteomes" id="UP000831804"/>
    </source>
</evidence>
<organism evidence="1 2">
    <name type="scientific">Dione juno nucleopolyhedrovirus</name>
    <dbReference type="NCBI Taxonomy" id="2594175"/>
    <lineage>
        <taxon>Viruses</taxon>
        <taxon>Viruses incertae sedis</taxon>
        <taxon>Naldaviricetes</taxon>
        <taxon>Lefavirales</taxon>
        <taxon>Baculoviridae</taxon>
        <taxon>Alphabaculovirus</taxon>
        <taxon>Alphabaculovirus dijunonis</taxon>
    </lineage>
</organism>
<accession>A0AAE6H2W0</accession>
<reference evidence="1" key="1">
    <citation type="journal article" date="2019" name="Viruses">
        <title>A Nymphalid-Infecting Group I Alphabaculovirus Isolated from the Major Passion Fruit Caterpillar Pest Dione juno juno (Lepidoptera: Nymphalidae).</title>
        <authorList>
            <person name="Ribeiro B.M."/>
            <person name="Dos Santos E.R."/>
            <person name="Trentin L.B."/>
            <person name="da Silva L.A."/>
            <person name="de Melo F.L."/>
            <person name="Kitajima E.W."/>
            <person name="Ardisson-Araujo D.M.P."/>
        </authorList>
    </citation>
    <scope>NUCLEOTIDE SEQUENCE</scope>
    <source>
        <strain evidence="1">Araguari-MG</strain>
    </source>
</reference>
<dbReference type="EMBL" id="MK558262">
    <property type="protein sequence ID" value="QDL56933.1"/>
    <property type="molecule type" value="Genomic_DNA"/>
</dbReference>
<evidence type="ECO:0000313" key="1">
    <source>
        <dbReference type="EMBL" id="QDL56933.1"/>
    </source>
</evidence>
<sequence>MRVLFLAMRQHRPCFSSTNVLVMHVLFFNNDASFLTIINVDIVFRVRMFS</sequence>